<comment type="similarity">
    <text evidence="1">Belongs to the tRNA-intron endonuclease family.</text>
</comment>
<feature type="region of interest" description="Disordered" evidence="9">
    <location>
        <begin position="634"/>
        <end position="655"/>
    </location>
</feature>
<organism evidence="13 14">
    <name type="scientific">Xylaria flabelliformis</name>
    <dbReference type="NCBI Taxonomy" id="2512241"/>
    <lineage>
        <taxon>Eukaryota</taxon>
        <taxon>Fungi</taxon>
        <taxon>Dikarya</taxon>
        <taxon>Ascomycota</taxon>
        <taxon>Pezizomycotina</taxon>
        <taxon>Sordariomycetes</taxon>
        <taxon>Xylariomycetidae</taxon>
        <taxon>Xylariales</taxon>
        <taxon>Xylariaceae</taxon>
        <taxon>Xylaria</taxon>
    </lineage>
</organism>
<evidence type="ECO:0000256" key="2">
    <source>
        <dbReference type="ARBA" id="ARBA00012573"/>
    </source>
</evidence>
<keyword evidence="3" id="KW-0819">tRNA processing</keyword>
<feature type="domain" description="TSEN34 N-terminal" evidence="12">
    <location>
        <begin position="354"/>
        <end position="423"/>
    </location>
</feature>
<dbReference type="Gene3D" id="3.40.50.1820">
    <property type="entry name" value="alpha/beta hydrolase"/>
    <property type="match status" value="1"/>
</dbReference>
<dbReference type="GO" id="GO:0016787">
    <property type="term" value="F:hydrolase activity"/>
    <property type="evidence" value="ECO:0007669"/>
    <property type="project" value="InterPro"/>
</dbReference>
<feature type="region of interest" description="Disordered" evidence="9">
    <location>
        <begin position="459"/>
        <end position="522"/>
    </location>
</feature>
<dbReference type="InterPro" id="IPR008728">
    <property type="entry name" value="Elongator_complex_protein_4"/>
</dbReference>
<dbReference type="Pfam" id="PF26577">
    <property type="entry name" value="TSEN34_N"/>
    <property type="match status" value="1"/>
</dbReference>
<dbReference type="InterPro" id="IPR011856">
    <property type="entry name" value="tRNA_endonuc-like_dom_sf"/>
</dbReference>
<dbReference type="GO" id="GO:0000379">
    <property type="term" value="P:tRNA-type intron splice site recognition and cleavage"/>
    <property type="evidence" value="ECO:0007669"/>
    <property type="project" value="TreeGrafter"/>
</dbReference>
<dbReference type="SUPFAM" id="SSF53474">
    <property type="entry name" value="alpha/beta-Hydrolases"/>
    <property type="match status" value="1"/>
</dbReference>
<dbReference type="SUPFAM" id="SSF53032">
    <property type="entry name" value="tRNA-intron endonuclease catalytic domain-like"/>
    <property type="match status" value="1"/>
</dbReference>
<dbReference type="EC" id="4.6.1.16" evidence="2"/>
<feature type="compositionally biased region" description="Polar residues" evidence="9">
    <location>
        <begin position="40"/>
        <end position="49"/>
    </location>
</feature>
<comment type="caution">
    <text evidence="13">The sequence shown here is derived from an EMBL/GenBank/DDBJ whole genome shotgun (WGS) entry which is preliminary data.</text>
</comment>
<dbReference type="InterPro" id="IPR059049">
    <property type="entry name" value="TSEN34_N"/>
</dbReference>
<dbReference type="GO" id="GO:0000213">
    <property type="term" value="F:tRNA-intron lyase activity"/>
    <property type="evidence" value="ECO:0007669"/>
    <property type="project" value="UniProtKB-EC"/>
</dbReference>
<evidence type="ECO:0000256" key="9">
    <source>
        <dbReference type="SAM" id="MobiDB-lite"/>
    </source>
</evidence>
<dbReference type="PANTHER" id="PTHR13070:SF0">
    <property type="entry name" value="TRNA-SPLICING ENDONUCLEASE SUBUNIT SEN34"/>
    <property type="match status" value="1"/>
</dbReference>
<dbReference type="InterPro" id="IPR029058">
    <property type="entry name" value="AB_hydrolase_fold"/>
</dbReference>
<dbReference type="GO" id="GO:0005634">
    <property type="term" value="C:nucleus"/>
    <property type="evidence" value="ECO:0007669"/>
    <property type="project" value="UniProtKB-ARBA"/>
</dbReference>
<feature type="compositionally biased region" description="Basic and acidic residues" evidence="9">
    <location>
        <begin position="310"/>
        <end position="319"/>
    </location>
</feature>
<accession>A0A553HLR4</accession>
<dbReference type="STRING" id="2512241.A0A553HLR4"/>
<dbReference type="Proteomes" id="UP000319160">
    <property type="component" value="Unassembled WGS sequence"/>
</dbReference>
<dbReference type="InterPro" id="IPR006677">
    <property type="entry name" value="tRNA_intron_Endonuc_cat-like"/>
</dbReference>
<dbReference type="Gene3D" id="3.40.1350.10">
    <property type="match status" value="1"/>
</dbReference>
<evidence type="ECO:0000256" key="5">
    <source>
        <dbReference type="ARBA" id="ARBA00034031"/>
    </source>
</evidence>
<gene>
    <name evidence="13" type="ORF">FHL15_010248</name>
</gene>
<reference evidence="14" key="1">
    <citation type="submission" date="2019-06" db="EMBL/GenBank/DDBJ databases">
        <title>Draft genome sequence of the griseofulvin-producing fungus Xylaria cubensis strain G536.</title>
        <authorList>
            <person name="Mead M.E."/>
            <person name="Raja H.A."/>
            <person name="Steenwyk J.L."/>
            <person name="Knowles S.L."/>
            <person name="Oberlies N.H."/>
            <person name="Rokas A."/>
        </authorList>
    </citation>
    <scope>NUCLEOTIDE SEQUENCE [LARGE SCALE GENOMIC DNA]</scope>
    <source>
        <strain evidence="14">G536</strain>
    </source>
</reference>
<evidence type="ECO:0000256" key="7">
    <source>
        <dbReference type="ARBA" id="ARBA00075884"/>
    </source>
</evidence>
<feature type="domain" description="Alpha/beta hydrolase fold-3" evidence="11">
    <location>
        <begin position="843"/>
        <end position="1064"/>
    </location>
</feature>
<feature type="region of interest" description="Disordered" evidence="9">
    <location>
        <begin position="301"/>
        <end position="326"/>
    </location>
</feature>
<protein>
    <recommendedName>
        <fullName evidence="2">tRNA-intron lyase</fullName>
        <ecNumber evidence="2">4.6.1.16</ecNumber>
    </recommendedName>
    <alternativeName>
        <fullName evidence="7 8">tRNA-intron endonuclease SEN34</fullName>
    </alternativeName>
</protein>
<dbReference type="GO" id="GO:0003676">
    <property type="term" value="F:nucleic acid binding"/>
    <property type="evidence" value="ECO:0007669"/>
    <property type="project" value="InterPro"/>
</dbReference>
<keyword evidence="4" id="KW-0456">Lyase</keyword>
<dbReference type="EMBL" id="VFLP01000078">
    <property type="protein sequence ID" value="TRX88905.1"/>
    <property type="molecule type" value="Genomic_DNA"/>
</dbReference>
<sequence length="1094" mass="120480">MSLRKRNAVISSSGSAQAAQTKTDTTPIPGVRPSPLDGRPTTSSGTASLDNLLAGHSGIPMGTSLLIGEHGTTDFAGMLLRYYVAEGLVQGHQIHVLGLNEGWRAELPGLSTDSKSASKSEAPSEDKMKIAWRYENLGSAGAARDREAQRARSASNVGAATTFCHSFDLTKRLSPGDVKGQIGFHQSMTIPIPRTQPTSPFKVFIQDLASKLANSPPSYVHRVIVPNLLSPTMYSSSSSRPQEVLQFLHALRSLLRQYPKVLTAILTLPLSLYPRTTGLTRWMELLCDGVLEFIPLQSTTIHKPPPSSKGEGKDDEKVQGRPKFPTNTQTTITDSVIANVIMASALSHDDRPLVRISKVAGRYLLFDIDDVMYLRRNYNICSVFVGTIPQNPQQNVFMGLPLELMPEEAQVLVEKNAAYVADDDTFHPARLAAFDESSRRAYLQSLKNEGKKMQMAMIESNNRNRPLAQEGKSKKRKKKESQDPITDKLPGGDAEPDENIRIFDDSTPTPRKPTKKLPEEVEGYVLTPTTSSFLLQSPSSSNPEPSVAVDVPASYPLFAHLHDKGYYMMPGLRFGCDYNVYPGDPLRFHSHFAGVHFGWDEEITMMDLVGGGRLATTVKKGYLFGGAVGDASTIQKSGDDHVSRDEENGKVKPSGGPVAPPVRTFCLEWAGIWKSLSIICSAKVATRRYDSPPFQGEVRNCFLIQASKLQGSRRDLNTIVGRVANETHRTLHTYKHTMSTDNKNTPEVSIHDIGPPPVEEDYVNPANKSPRWLLGAHAYTLRFLASFGFNLGNRSGLPAPPPTETIWLDSTLSEWKGKETISANIWAPPDSAQPSSTEKRPVVINFHGGGFILGRGTDDSRWADALVKGLGAVVFSVNYRLAPGYPFPTPVEDCTDAIIQICRLAERYNFDTDRVILSGFSAGGTLATSSWIVLQDPARWNYEIPSPIPKIAGLVLFYPPLDWTLDRYQKRAACKEPDLTLPSSLTDLIDASYLHPHLPRRERTDIRLSPGLMPDELVDRLPPIHLCLCEYDMLLAEGQLFGERLEKRGKKVSVRVVEGEKHAWDKPLPLGPKGSVAFEYDIAIAAAKSWLEGQ</sequence>
<evidence type="ECO:0000313" key="13">
    <source>
        <dbReference type="EMBL" id="TRX88905.1"/>
    </source>
</evidence>
<dbReference type="Gene3D" id="3.40.50.300">
    <property type="entry name" value="P-loop containing nucleotide triphosphate hydrolases"/>
    <property type="match status" value="1"/>
</dbReference>
<evidence type="ECO:0000259" key="10">
    <source>
        <dbReference type="Pfam" id="PF01974"/>
    </source>
</evidence>
<dbReference type="Pfam" id="PF01974">
    <property type="entry name" value="tRNA_int_endo"/>
    <property type="match status" value="1"/>
</dbReference>
<dbReference type="InterPro" id="IPR013094">
    <property type="entry name" value="AB_hydrolase_3"/>
</dbReference>
<dbReference type="OrthoDB" id="289162at2759"/>
<evidence type="ECO:0000256" key="8">
    <source>
        <dbReference type="ARBA" id="ARBA00076724"/>
    </source>
</evidence>
<evidence type="ECO:0000256" key="3">
    <source>
        <dbReference type="ARBA" id="ARBA00022694"/>
    </source>
</evidence>
<dbReference type="UniPathway" id="UPA00988"/>
<dbReference type="CDD" id="cd22363">
    <property type="entry name" value="tRNA-intron_lyase_C"/>
    <property type="match status" value="1"/>
</dbReference>
<feature type="compositionally biased region" description="Basic and acidic residues" evidence="9">
    <location>
        <begin position="637"/>
        <end position="650"/>
    </location>
</feature>
<keyword evidence="14" id="KW-1185">Reference proteome</keyword>
<dbReference type="InterPro" id="IPR036167">
    <property type="entry name" value="tRNA_intron_Endo_cat-like_sf"/>
</dbReference>
<evidence type="ECO:0000259" key="12">
    <source>
        <dbReference type="Pfam" id="PF26577"/>
    </source>
</evidence>
<comment type="function">
    <text evidence="6">Constitutes one of the two catalytic subunit of the tRNA-splicing endonuclease complex, a complex responsible for identification and cleavage of the splice sites in pre-tRNA. It cleaves pre-tRNA at the 5'- and 3'-splice sites to release the intron. The products are an intron and two tRNA half-molecules bearing 2',3'-cyclic phosphate and 5'-OH termini. There are no conserved sequences at the splice sites, but the intron is invariably located at the same site in the gene, placing the splice sites an invariant distance from the constant structural features of the tRNA body. It probably carries the active site for 3'-splice site cleavage.</text>
</comment>
<comment type="catalytic activity">
    <reaction evidence="5">
        <text>pretRNA = a 3'-half-tRNA molecule with a 5'-OH end + a 5'-half-tRNA molecule with a 2',3'-cyclic phosphate end + an intron with a 2',3'-cyclic phosphate and a 5'-hydroxyl terminus.</text>
        <dbReference type="EC" id="4.6.1.16"/>
    </reaction>
</comment>
<dbReference type="CDD" id="cd19494">
    <property type="entry name" value="Elp4"/>
    <property type="match status" value="1"/>
</dbReference>
<dbReference type="GO" id="GO:0033588">
    <property type="term" value="C:elongator holoenzyme complex"/>
    <property type="evidence" value="ECO:0007669"/>
    <property type="project" value="InterPro"/>
</dbReference>
<feature type="domain" description="tRNA intron endonuclease catalytic" evidence="10">
    <location>
        <begin position="555"/>
        <end position="624"/>
    </location>
</feature>
<dbReference type="PANTHER" id="PTHR13070">
    <property type="entry name" value="TRNA-SPLICING ENDONUCLEASE SUBUNIT SEN34-RELATED"/>
    <property type="match status" value="1"/>
</dbReference>
<evidence type="ECO:0000256" key="6">
    <source>
        <dbReference type="ARBA" id="ARBA00059865"/>
    </source>
</evidence>
<evidence type="ECO:0000259" key="11">
    <source>
        <dbReference type="Pfam" id="PF07859"/>
    </source>
</evidence>
<proteinExistence type="inferred from homology"/>
<evidence type="ECO:0000313" key="14">
    <source>
        <dbReference type="Proteomes" id="UP000319160"/>
    </source>
</evidence>
<dbReference type="GO" id="GO:0002098">
    <property type="term" value="P:tRNA wobble uridine modification"/>
    <property type="evidence" value="ECO:0007669"/>
    <property type="project" value="InterPro"/>
</dbReference>
<dbReference type="InterPro" id="IPR027417">
    <property type="entry name" value="P-loop_NTPase"/>
</dbReference>
<evidence type="ECO:0000256" key="4">
    <source>
        <dbReference type="ARBA" id="ARBA00023239"/>
    </source>
</evidence>
<feature type="region of interest" description="Disordered" evidence="9">
    <location>
        <begin position="1"/>
        <end position="49"/>
    </location>
</feature>
<dbReference type="Pfam" id="PF05625">
    <property type="entry name" value="PAXNEB"/>
    <property type="match status" value="1"/>
</dbReference>
<dbReference type="FunFam" id="3.40.1350.10:FF:000008">
    <property type="entry name" value="tRNA-splicing endonuclease subunit Sen34"/>
    <property type="match status" value="1"/>
</dbReference>
<feature type="compositionally biased region" description="Polar residues" evidence="9">
    <location>
        <begin position="9"/>
        <end position="26"/>
    </location>
</feature>
<dbReference type="AlphaFoldDB" id="A0A553HLR4"/>
<name>A0A553HLR4_9PEZI</name>
<evidence type="ECO:0000256" key="1">
    <source>
        <dbReference type="ARBA" id="ARBA00008078"/>
    </source>
</evidence>
<dbReference type="Pfam" id="PF07859">
    <property type="entry name" value="Abhydrolase_3"/>
    <property type="match status" value="1"/>
</dbReference>